<feature type="transmembrane region" description="Helical" evidence="2">
    <location>
        <begin position="6"/>
        <end position="23"/>
    </location>
</feature>
<dbReference type="eggNOG" id="ENOG502RQ6I">
    <property type="taxonomic scope" value="Eukaryota"/>
</dbReference>
<keyword evidence="2" id="KW-0472">Membrane</keyword>
<evidence type="ECO:0000256" key="1">
    <source>
        <dbReference type="SAM" id="MobiDB-lite"/>
    </source>
</evidence>
<feature type="compositionally biased region" description="Polar residues" evidence="1">
    <location>
        <begin position="220"/>
        <end position="240"/>
    </location>
</feature>
<keyword evidence="2" id="KW-1133">Transmembrane helix</keyword>
<evidence type="ECO:0000256" key="2">
    <source>
        <dbReference type="SAM" id="Phobius"/>
    </source>
</evidence>
<dbReference type="Proteomes" id="UP000005018">
    <property type="component" value="Chromosome 3"/>
</dbReference>
<feature type="region of interest" description="Disordered" evidence="1">
    <location>
        <begin position="218"/>
        <end position="240"/>
    </location>
</feature>
<name>H8X455_CANO9</name>
<protein>
    <submittedName>
        <fullName evidence="3">Pga46 protein</fullName>
    </submittedName>
</protein>
<gene>
    <name evidence="3" type="ORF">CORT_0C06330</name>
</gene>
<keyword evidence="4" id="KW-1185">Reference proteome</keyword>
<keyword evidence="2" id="KW-0812">Transmembrane</keyword>
<feature type="compositionally biased region" description="Low complexity" evidence="1">
    <location>
        <begin position="171"/>
        <end position="180"/>
    </location>
</feature>
<sequence length="338" mass="38531">MILHQLIYIIYPFILLITLIHALDITINDVKIDDPAQVVKSKFKKYLPELQETLEIPIRPNQQTIRESFIRPRITNTKGGRINHRGIKSLFRKTKTQSSSISVLSSSIQTSRATNGDFNDTDDEDDISLTQVDPLFNTSDTSTVHSRPSWIKSFLSYKTKQSTVHSMSVDPSSKSNNHKSSPNKHVDSKLKSKITEYEDSLSNPKDLKRWVQLIADKPTATRNNNHGGSPTFPSSSIKTKTFTTGNKNDQQQLEIDIDEFINYLINEQGFNRDDLQFLRMKNLDYGLGEIEQELNKLKDQQGKPKVIKIGGEEDHSNGGKKVKVYWLSLMYFSILLLS</sequence>
<dbReference type="RefSeq" id="XP_003868911.1">
    <property type="nucleotide sequence ID" value="XM_003868863.1"/>
</dbReference>
<reference evidence="3 4" key="1">
    <citation type="journal article" date="2012" name="PLoS ONE">
        <title>Sequence and analysis of the genome of the pathogenic yeast Candida orthopsilosis.</title>
        <authorList>
            <person name="Riccombeni A."/>
            <person name="Vidanes G."/>
            <person name="Proux-Wera E."/>
            <person name="Wolfe K.H."/>
            <person name="Butler G."/>
        </authorList>
    </citation>
    <scope>NUCLEOTIDE SEQUENCE [LARGE SCALE GENOMIC DNA]</scope>
    <source>
        <strain evidence="3 4">Co 90-125</strain>
    </source>
</reference>
<dbReference type="OrthoDB" id="4087050at2759"/>
<dbReference type="AlphaFoldDB" id="H8X455"/>
<evidence type="ECO:0000313" key="4">
    <source>
        <dbReference type="Proteomes" id="UP000005018"/>
    </source>
</evidence>
<feature type="region of interest" description="Disordered" evidence="1">
    <location>
        <begin position="165"/>
        <end position="191"/>
    </location>
</feature>
<accession>H8X455</accession>
<dbReference type="KEGG" id="cot:CORT_0C06330"/>
<dbReference type="HOGENOM" id="CLU_882773_0_0_1"/>
<organism evidence="3 4">
    <name type="scientific">Candida orthopsilosis (strain 90-125)</name>
    <name type="common">Yeast</name>
    <dbReference type="NCBI Taxonomy" id="1136231"/>
    <lineage>
        <taxon>Eukaryota</taxon>
        <taxon>Fungi</taxon>
        <taxon>Dikarya</taxon>
        <taxon>Ascomycota</taxon>
        <taxon>Saccharomycotina</taxon>
        <taxon>Pichiomycetes</taxon>
        <taxon>Debaryomycetaceae</taxon>
        <taxon>Candida/Lodderomyces clade</taxon>
        <taxon>Candida</taxon>
    </lineage>
</organism>
<dbReference type="GeneID" id="14539228"/>
<evidence type="ECO:0000313" key="3">
    <source>
        <dbReference type="EMBL" id="CCG26007.1"/>
    </source>
</evidence>
<dbReference type="EMBL" id="HE681721">
    <property type="protein sequence ID" value="CCG26007.1"/>
    <property type="molecule type" value="Genomic_DNA"/>
</dbReference>
<proteinExistence type="predicted"/>